<feature type="transmembrane region" description="Helical" evidence="1">
    <location>
        <begin position="5"/>
        <end position="22"/>
    </location>
</feature>
<feature type="transmembrane region" description="Helical" evidence="1">
    <location>
        <begin position="34"/>
        <end position="52"/>
    </location>
</feature>
<protein>
    <recommendedName>
        <fullName evidence="4">DUF554 domain-containing protein</fullName>
    </recommendedName>
</protein>
<evidence type="ECO:0000256" key="1">
    <source>
        <dbReference type="SAM" id="Phobius"/>
    </source>
</evidence>
<evidence type="ECO:0008006" key="4">
    <source>
        <dbReference type="Google" id="ProtNLM"/>
    </source>
</evidence>
<name>A0A0J6WWA6_9FIRM</name>
<dbReference type="AlphaFoldDB" id="A0A0J6WWA6"/>
<dbReference type="Pfam" id="PF04474">
    <property type="entry name" value="DUF554"/>
    <property type="match status" value="1"/>
</dbReference>
<feature type="transmembrane region" description="Helical" evidence="1">
    <location>
        <begin position="143"/>
        <end position="173"/>
    </location>
</feature>
<reference evidence="2 3" key="1">
    <citation type="submission" date="2015-06" db="EMBL/GenBank/DDBJ databases">
        <title>Draft genome sequence of beer spoilage bacterium Megasphaera cerevisiae type strain 20462.</title>
        <authorList>
            <person name="Kutumbaka K."/>
            <person name="Pasmowitz J."/>
            <person name="Mategko J."/>
            <person name="Reyes D."/>
            <person name="Friedrich A."/>
            <person name="Han S."/>
            <person name="Martens-Habbena W."/>
            <person name="Neal-McKinney J."/>
            <person name="Janagama H.K."/>
            <person name="Nadala C."/>
            <person name="Samadpour M."/>
        </authorList>
    </citation>
    <scope>NUCLEOTIDE SEQUENCE [LARGE SCALE GENOMIC DNA]</scope>
    <source>
        <strain evidence="2 3">DSM 20462</strain>
    </source>
</reference>
<evidence type="ECO:0000313" key="2">
    <source>
        <dbReference type="EMBL" id="KMO86874.1"/>
    </source>
</evidence>
<dbReference type="STRING" id="39029.BSR42_03540"/>
<dbReference type="PANTHER" id="PTHR36111">
    <property type="entry name" value="INNER MEMBRANE PROTEIN-RELATED"/>
    <property type="match status" value="1"/>
</dbReference>
<keyword evidence="1" id="KW-0472">Membrane</keyword>
<dbReference type="PANTHER" id="PTHR36111:SF2">
    <property type="entry name" value="INNER MEMBRANE PROTEIN"/>
    <property type="match status" value="1"/>
</dbReference>
<feature type="transmembrane region" description="Helical" evidence="1">
    <location>
        <begin position="58"/>
        <end position="79"/>
    </location>
</feature>
<dbReference type="InParanoid" id="A0A0J6WWA6"/>
<comment type="caution">
    <text evidence="2">The sequence shown here is derived from an EMBL/GenBank/DDBJ whole genome shotgun (WGS) entry which is preliminary data.</text>
</comment>
<dbReference type="EMBL" id="LEKT01000014">
    <property type="protein sequence ID" value="KMO86874.1"/>
    <property type="molecule type" value="Genomic_DNA"/>
</dbReference>
<dbReference type="Proteomes" id="UP000036503">
    <property type="component" value="Unassembled WGS sequence"/>
</dbReference>
<feature type="transmembrane region" description="Helical" evidence="1">
    <location>
        <begin position="213"/>
        <end position="233"/>
    </location>
</feature>
<feature type="transmembrane region" description="Helical" evidence="1">
    <location>
        <begin position="100"/>
        <end position="123"/>
    </location>
</feature>
<organism evidence="2 3">
    <name type="scientific">Megasphaera cerevisiae DSM 20462</name>
    <dbReference type="NCBI Taxonomy" id="1122219"/>
    <lineage>
        <taxon>Bacteria</taxon>
        <taxon>Bacillati</taxon>
        <taxon>Bacillota</taxon>
        <taxon>Negativicutes</taxon>
        <taxon>Veillonellales</taxon>
        <taxon>Veillonellaceae</taxon>
        <taxon>Megasphaera</taxon>
    </lineage>
</organism>
<gene>
    <name evidence="2" type="ORF">AB840_05945</name>
</gene>
<dbReference type="PATRIC" id="fig|1122219.3.peg.625"/>
<feature type="transmembrane region" description="Helical" evidence="1">
    <location>
        <begin position="185"/>
        <end position="207"/>
    </location>
</feature>
<evidence type="ECO:0000313" key="3">
    <source>
        <dbReference type="Proteomes" id="UP000036503"/>
    </source>
</evidence>
<dbReference type="InterPro" id="IPR007563">
    <property type="entry name" value="DUF554"/>
</dbReference>
<keyword evidence="3" id="KW-1185">Reference proteome</keyword>
<accession>A0A0J6WWA6</accession>
<keyword evidence="1" id="KW-1133">Transmembrane helix</keyword>
<keyword evidence="1" id="KW-0812">Transmembrane</keyword>
<proteinExistence type="predicted"/>
<sequence>MPMGIIIDCSVIFVATIVGSLVKGRYTRETFQFLMSFSGISAVCIGVISLIRQENISIVLFSLGIGLVIGEKIQIYKLVKKAAQKIFLMLNLEKEMSNEEYVSLYLLVMMIFCASGTNIFGAITEGLNGDATILIAKSVMDVFGAFTFATVLGFPMLLIIIPQCVILGMLFFLSSFMAPYITATAIDNFVSVGGVITLVIGLDILNFKSVNAINLLPALLIVFLADGVARIFFIH</sequence>